<sequence>EGDSADEASKNHSCCDITVLKKNERFCDYRNGHCAATHQMLSMQTTLSCKLRYKRLAASETALAGENVPYVPEEWASALTAWQIAIVTQGNVLGITCEPRDAHSAPINKIVGVWKLAEHNHVVSIEVFDLYPSNRKIKHADSIAKVEAIMEGHSKRTKIIDYLLGRGEKLTKRNVDNLIQVARARARAREEEVDDDFMVTVLIKKFLDKDPDNVATVDNTDVGHTGVISMTTAKQALSHTVSDSATTSQIQAVDLIAADVATHPTPTEKARSIMLENTDADRTQVTPKILSQLSTGALPSDADFEPVPFTYGLGWEENREEKYKQGEGVKEVELVKANHCRCRGLNECCERVGGPPVRFTKVANRMPKLVTKANPVGNADVFNLLPEGLLKACVVKLPVSETSADNPGTPGSDSDGEVHCLSIASVGTFPEAQLKAMMMLSTFEKRCKEGRDAMRWLREVVAYAVNVDKHEEVNRVAEWIDACIACDHQHG</sequence>
<accession>A0AAV2YQS2</accession>
<evidence type="ECO:0000313" key="1">
    <source>
        <dbReference type="EMBL" id="DAZ97280.1"/>
    </source>
</evidence>
<proteinExistence type="predicted"/>
<reference evidence="1" key="1">
    <citation type="submission" date="2022-11" db="EMBL/GenBank/DDBJ databases">
        <authorList>
            <person name="Morgan W.R."/>
            <person name="Tartar A."/>
        </authorList>
    </citation>
    <scope>NUCLEOTIDE SEQUENCE</scope>
    <source>
        <strain evidence="1">ARSEF 373</strain>
    </source>
</reference>
<name>A0AAV2YQS2_9STRA</name>
<feature type="non-terminal residue" evidence="1">
    <location>
        <position position="1"/>
    </location>
</feature>
<gene>
    <name evidence="1" type="ORF">N0F65_009331</name>
</gene>
<dbReference type="AlphaFoldDB" id="A0AAV2YQS2"/>
<protein>
    <submittedName>
        <fullName evidence="1">Uncharacterized protein</fullName>
    </submittedName>
</protein>
<dbReference type="Proteomes" id="UP001146120">
    <property type="component" value="Unassembled WGS sequence"/>
</dbReference>
<organism evidence="1 2">
    <name type="scientific">Lagenidium giganteum</name>
    <dbReference type="NCBI Taxonomy" id="4803"/>
    <lineage>
        <taxon>Eukaryota</taxon>
        <taxon>Sar</taxon>
        <taxon>Stramenopiles</taxon>
        <taxon>Oomycota</taxon>
        <taxon>Peronosporomycetes</taxon>
        <taxon>Pythiales</taxon>
        <taxon>Pythiaceae</taxon>
    </lineage>
</organism>
<evidence type="ECO:0000313" key="2">
    <source>
        <dbReference type="Proteomes" id="UP001146120"/>
    </source>
</evidence>
<reference evidence="1" key="2">
    <citation type="journal article" date="2023" name="Microbiol Resour">
        <title>Decontamination and Annotation of the Draft Genome Sequence of the Oomycete Lagenidium giganteum ARSEF 373.</title>
        <authorList>
            <person name="Morgan W.R."/>
            <person name="Tartar A."/>
        </authorList>
    </citation>
    <scope>NUCLEOTIDE SEQUENCE</scope>
    <source>
        <strain evidence="1">ARSEF 373</strain>
    </source>
</reference>
<dbReference type="EMBL" id="DAKRPA010000141">
    <property type="protein sequence ID" value="DAZ97280.1"/>
    <property type="molecule type" value="Genomic_DNA"/>
</dbReference>
<comment type="caution">
    <text evidence="1">The sequence shown here is derived from an EMBL/GenBank/DDBJ whole genome shotgun (WGS) entry which is preliminary data.</text>
</comment>
<keyword evidence="2" id="KW-1185">Reference proteome</keyword>